<feature type="region of interest" description="Disordered" evidence="8">
    <location>
        <begin position="316"/>
        <end position="338"/>
    </location>
</feature>
<comment type="subcellular location">
    <subcellularLocation>
        <location evidence="1">Bud neck</location>
    </subcellularLocation>
</comment>
<keyword evidence="3 7" id="KW-0547">Nucleotide-binding</keyword>
<evidence type="ECO:0000259" key="9">
    <source>
        <dbReference type="PROSITE" id="PS51719"/>
    </source>
</evidence>
<dbReference type="InterPro" id="IPR016491">
    <property type="entry name" value="Septin"/>
</dbReference>
<dbReference type="PROSITE" id="PS51719">
    <property type="entry name" value="G_SEPTIN"/>
    <property type="match status" value="1"/>
</dbReference>
<dbReference type="GO" id="GO:0005525">
    <property type="term" value="F:GTP binding"/>
    <property type="evidence" value="ECO:0007669"/>
    <property type="project" value="UniProtKB-KW"/>
</dbReference>
<evidence type="ECO:0000256" key="4">
    <source>
        <dbReference type="ARBA" id="ARBA00023054"/>
    </source>
</evidence>
<dbReference type="VEuPathDB" id="FungiDB:YALI1_C25621g"/>
<feature type="region of interest" description="Disordered" evidence="8">
    <location>
        <begin position="378"/>
        <end position="402"/>
    </location>
</feature>
<protein>
    <recommendedName>
        <fullName evidence="9">Septin-type G domain-containing protein</fullName>
    </recommendedName>
</protein>
<proteinExistence type="inferred from homology"/>
<keyword evidence="4" id="KW-0175">Coiled coil</keyword>
<evidence type="ECO:0000256" key="5">
    <source>
        <dbReference type="ARBA" id="ARBA00023134"/>
    </source>
</evidence>
<dbReference type="PIRSF" id="PIRSF006698">
    <property type="entry name" value="Septin"/>
    <property type="match status" value="1"/>
</dbReference>
<dbReference type="InterPro" id="IPR030379">
    <property type="entry name" value="G_SEPTIN_dom"/>
</dbReference>
<accession>A0A1D8NBN7</accession>
<keyword evidence="6" id="KW-0131">Cell cycle</keyword>
<feature type="domain" description="Septin-type G" evidence="9">
    <location>
        <begin position="42"/>
        <end position="316"/>
    </location>
</feature>
<dbReference type="GO" id="GO:0032161">
    <property type="term" value="C:cleavage apparatus septin structure"/>
    <property type="evidence" value="ECO:0007669"/>
    <property type="project" value="UniProtKB-ARBA"/>
</dbReference>
<dbReference type="RefSeq" id="XP_501977.4">
    <property type="nucleotide sequence ID" value="XM_501977.4"/>
</dbReference>
<evidence type="ECO:0000313" key="11">
    <source>
        <dbReference type="Proteomes" id="UP000182444"/>
    </source>
</evidence>
<dbReference type="FunFam" id="3.40.50.300:FF:000162">
    <property type="entry name" value="septin-7 isoform X1"/>
    <property type="match status" value="1"/>
</dbReference>
<keyword evidence="2" id="KW-0132">Cell division</keyword>
<dbReference type="Pfam" id="PF00735">
    <property type="entry name" value="Septin"/>
    <property type="match status" value="1"/>
</dbReference>
<dbReference type="AlphaFoldDB" id="A0A1D8NBN7"/>
<feature type="compositionally biased region" description="Basic and acidic residues" evidence="8">
    <location>
        <begin position="316"/>
        <end position="329"/>
    </location>
</feature>
<dbReference type="Gene3D" id="3.40.50.300">
    <property type="entry name" value="P-loop containing nucleotide triphosphate hydrolases"/>
    <property type="match status" value="1"/>
</dbReference>
<dbReference type="GO" id="GO:0005935">
    <property type="term" value="C:cellular bud neck"/>
    <property type="evidence" value="ECO:0007669"/>
    <property type="project" value="UniProtKB-SubCell"/>
</dbReference>
<evidence type="ECO:0000256" key="7">
    <source>
        <dbReference type="RuleBase" id="RU004560"/>
    </source>
</evidence>
<evidence type="ECO:0000256" key="6">
    <source>
        <dbReference type="ARBA" id="ARBA00023306"/>
    </source>
</evidence>
<dbReference type="GO" id="GO:0031105">
    <property type="term" value="C:septin complex"/>
    <property type="evidence" value="ECO:0007669"/>
    <property type="project" value="UniProtKB-ARBA"/>
</dbReference>
<evidence type="ECO:0000256" key="8">
    <source>
        <dbReference type="SAM" id="MobiDB-lite"/>
    </source>
</evidence>
<evidence type="ECO:0000256" key="3">
    <source>
        <dbReference type="ARBA" id="ARBA00022741"/>
    </source>
</evidence>
<dbReference type="eggNOG" id="KOG2655">
    <property type="taxonomic scope" value="Eukaryota"/>
</dbReference>
<gene>
    <name evidence="10" type="ORF">YALI1_C25621g</name>
</gene>
<dbReference type="GO" id="GO:0000281">
    <property type="term" value="P:mitotic cytokinesis"/>
    <property type="evidence" value="ECO:0007669"/>
    <property type="project" value="UniProtKB-ARBA"/>
</dbReference>
<dbReference type="OMA" id="KRGIQFC"/>
<evidence type="ECO:0000313" key="10">
    <source>
        <dbReference type="EMBL" id="AOW03049.1"/>
    </source>
</evidence>
<dbReference type="EMBL" id="CP017555">
    <property type="protein sequence ID" value="AOW03049.1"/>
    <property type="molecule type" value="Genomic_DNA"/>
</dbReference>
<keyword evidence="5 7" id="KW-0342">GTP-binding</keyword>
<dbReference type="CDD" id="cd01850">
    <property type="entry name" value="CDC_Septin"/>
    <property type="match status" value="1"/>
</dbReference>
<sequence length="402" mass="45974">MSLTPTSGDTSKSNETFEASKFLQGFGTLSPEQMRRKKIVKRGFNLSIMLCGASGSGKSTFINSLCNKTIFPAGASQVAPELLDQDSGFHIQETKTEFEEDGTVIKLNVVEGPGFGENIDNTACCQTLIDYLEAQFDDILREETRVKRNPKFLDNRVHAVLYFITPTSHGLQECDIETMQALATRANVIPVISKADTLTADELHLNKRLIMEDIREYKIPIYFFPYTGDDDETIEENMMLREMTPFAVVSSNTEYKINGRTCRARQYPWGIVEVDDDSHSDFAQLRNVLFGSHMHDLKEITHDYFYEKYRTKKLSNGHDENTLSTEERLPSSGNSFPTALNHQYVERKRLKEIEATVQREIEAKKRDLMRQEAQLKELTERLRTEDRVRHETASRERVASKG</sequence>
<reference evidence="10 11" key="1">
    <citation type="journal article" date="2016" name="PLoS ONE">
        <title>Sequence Assembly of Yarrowia lipolytica Strain W29/CLIB89 Shows Transposable Element Diversity.</title>
        <authorList>
            <person name="Magnan C."/>
            <person name="Yu J."/>
            <person name="Chang I."/>
            <person name="Jahn E."/>
            <person name="Kanomata Y."/>
            <person name="Wu J."/>
            <person name="Zeller M."/>
            <person name="Oakes M."/>
            <person name="Baldi P."/>
            <person name="Sandmeyer S."/>
        </authorList>
    </citation>
    <scope>NUCLEOTIDE SEQUENCE [LARGE SCALE GENOMIC DNA]</scope>
    <source>
        <strain evidence="11">CLIB89(W29)</strain>
    </source>
</reference>
<dbReference type="GeneID" id="2909979"/>
<name>A0A1D8NBN7_YARLL</name>
<dbReference type="Proteomes" id="UP000182444">
    <property type="component" value="Chromosome 1C"/>
</dbReference>
<dbReference type="PANTHER" id="PTHR18884">
    <property type="entry name" value="SEPTIN"/>
    <property type="match status" value="1"/>
</dbReference>
<dbReference type="InterPro" id="IPR027417">
    <property type="entry name" value="P-loop_NTPase"/>
</dbReference>
<evidence type="ECO:0000256" key="1">
    <source>
        <dbReference type="ARBA" id="ARBA00004266"/>
    </source>
</evidence>
<dbReference type="VEuPathDB" id="FungiDB:YALI0_C18447g"/>
<dbReference type="KEGG" id="yli:2909979"/>
<dbReference type="GO" id="GO:0005940">
    <property type="term" value="C:septin ring"/>
    <property type="evidence" value="ECO:0007669"/>
    <property type="project" value="UniProtKB-ARBA"/>
</dbReference>
<comment type="similarity">
    <text evidence="7">Belongs to the TRAFAC class TrmE-Era-EngA-EngB-Septin-like GTPase superfamily. Septin GTPase family.</text>
</comment>
<organism evidence="10 11">
    <name type="scientific">Yarrowia lipolytica</name>
    <name type="common">Candida lipolytica</name>
    <dbReference type="NCBI Taxonomy" id="4952"/>
    <lineage>
        <taxon>Eukaryota</taxon>
        <taxon>Fungi</taxon>
        <taxon>Dikarya</taxon>
        <taxon>Ascomycota</taxon>
        <taxon>Saccharomycotina</taxon>
        <taxon>Dipodascomycetes</taxon>
        <taxon>Dipodascales</taxon>
        <taxon>Dipodascales incertae sedis</taxon>
        <taxon>Yarrowia</taxon>
    </lineage>
</organism>
<dbReference type="SUPFAM" id="SSF52540">
    <property type="entry name" value="P-loop containing nucleoside triphosphate hydrolases"/>
    <property type="match status" value="1"/>
</dbReference>
<evidence type="ECO:0000256" key="2">
    <source>
        <dbReference type="ARBA" id="ARBA00022618"/>
    </source>
</evidence>